<organism evidence="1">
    <name type="scientific">viral metagenome</name>
    <dbReference type="NCBI Taxonomy" id="1070528"/>
    <lineage>
        <taxon>unclassified sequences</taxon>
        <taxon>metagenomes</taxon>
        <taxon>organismal metagenomes</taxon>
    </lineage>
</organism>
<dbReference type="EMBL" id="MN738915">
    <property type="protein sequence ID" value="QHT31084.1"/>
    <property type="molecule type" value="Genomic_DNA"/>
</dbReference>
<reference evidence="1" key="1">
    <citation type="journal article" date="2020" name="Nature">
        <title>Giant virus diversity and host interactions through global metagenomics.</title>
        <authorList>
            <person name="Schulz F."/>
            <person name="Roux S."/>
            <person name="Paez-Espino D."/>
            <person name="Jungbluth S."/>
            <person name="Walsh D.A."/>
            <person name="Denef V.J."/>
            <person name="McMahon K.D."/>
            <person name="Konstantinidis K.T."/>
            <person name="Eloe-Fadrosh E.A."/>
            <person name="Kyrpides N.C."/>
            <person name="Woyke T."/>
        </authorList>
    </citation>
    <scope>NUCLEOTIDE SEQUENCE</scope>
    <source>
        <strain evidence="1">GVMAG-M-3300009155-2</strain>
    </source>
</reference>
<accession>A0A6C0EPG4</accession>
<dbReference type="AlphaFoldDB" id="A0A6C0EPG4"/>
<sequence>MIPYVIEHSNTSDDIKECNIDTSYYSSEKDKLNENIINNIIEIMYEFCSEEYGYGIKISSYDDFCYQYWKIREIKMANFYLFYIKYFENGWKIWNVEDYKEDIYISYISKFGI</sequence>
<name>A0A6C0EPG4_9ZZZZ</name>
<evidence type="ECO:0000313" key="1">
    <source>
        <dbReference type="EMBL" id="QHT31084.1"/>
    </source>
</evidence>
<protein>
    <submittedName>
        <fullName evidence="1">Uncharacterized protein</fullName>
    </submittedName>
</protein>
<proteinExistence type="predicted"/>